<dbReference type="Gene3D" id="3.30.200.20">
    <property type="entry name" value="Phosphorylase Kinase, domain 1"/>
    <property type="match status" value="1"/>
</dbReference>
<evidence type="ECO:0000313" key="3">
    <source>
        <dbReference type="Proteomes" id="UP000598633"/>
    </source>
</evidence>
<dbReference type="InterPro" id="IPR011009">
    <property type="entry name" value="Kinase-like_dom_sf"/>
</dbReference>
<gene>
    <name evidence="2" type="ORF">IFJ97_07415</name>
</gene>
<name>A0A8J6Y9M3_9BACT</name>
<dbReference type="Pfam" id="PF01636">
    <property type="entry name" value="APH"/>
    <property type="match status" value="1"/>
</dbReference>
<dbReference type="EMBL" id="JACXWA010000120">
    <property type="protein sequence ID" value="MBD3871169.1"/>
    <property type="molecule type" value="Genomic_DNA"/>
</dbReference>
<feature type="domain" description="Aminoglycoside phosphotransferase" evidence="1">
    <location>
        <begin position="15"/>
        <end position="243"/>
    </location>
</feature>
<dbReference type="AlphaFoldDB" id="A0A8J6Y9M3"/>
<dbReference type="Gene3D" id="3.90.1200.10">
    <property type="match status" value="1"/>
</dbReference>
<comment type="caution">
    <text evidence="2">The sequence shown here is derived from an EMBL/GenBank/DDBJ whole genome shotgun (WGS) entry which is preliminary data.</text>
</comment>
<evidence type="ECO:0000259" key="1">
    <source>
        <dbReference type="Pfam" id="PF01636"/>
    </source>
</evidence>
<dbReference type="SUPFAM" id="SSF56112">
    <property type="entry name" value="Protein kinase-like (PK-like)"/>
    <property type="match status" value="1"/>
</dbReference>
<dbReference type="Proteomes" id="UP000598633">
    <property type="component" value="Unassembled WGS sequence"/>
</dbReference>
<organism evidence="2 3">
    <name type="scientific">Candidatus Sulfomarinibacter kjeldsenii</name>
    <dbReference type="NCBI Taxonomy" id="2885994"/>
    <lineage>
        <taxon>Bacteria</taxon>
        <taxon>Pseudomonadati</taxon>
        <taxon>Acidobacteriota</taxon>
        <taxon>Thermoanaerobaculia</taxon>
        <taxon>Thermoanaerobaculales</taxon>
        <taxon>Candidatus Sulfomarinibacteraceae</taxon>
        <taxon>Candidatus Sulfomarinibacter</taxon>
    </lineage>
</organism>
<proteinExistence type="predicted"/>
<protein>
    <submittedName>
        <fullName evidence="2">Phosphotransferase</fullName>
    </submittedName>
</protein>
<sequence>MDSATILPKPWIREQALPGDASSRRYVRLWDRHDRTALLTFYPKNVRGQMSRDLEVRAWCGAHGLRVPFLLDHDLGEGWAILEDFGPDDAECALVDAPPSVRRALGLQFIAPLVTLARFQPTNSPAWNPPLDRSRLRWELAGFELWFCRHQLEVTPSPSVGYWLDELAGAIGEHPQRVCHRDYHLNNLFLLADGSVGLIDYQDILVGPDSYDVASLLGERGMPRVLEKTERIQILESWAADTDAEAGWLDRWRLVSVQRGLKVLGTFARLAADGARAYEIWAEEMVRRIAPELASLEAPSELVDLLLDLSRRRHPAS</sequence>
<accession>A0A8J6Y9M3</accession>
<dbReference type="InterPro" id="IPR002575">
    <property type="entry name" value="Aminoglycoside_PTrfase"/>
</dbReference>
<reference evidence="2 3" key="1">
    <citation type="submission" date="2020-08" db="EMBL/GenBank/DDBJ databases">
        <title>Acidobacteriota in marine sediments use diverse sulfur dissimilation pathways.</title>
        <authorList>
            <person name="Wasmund K."/>
        </authorList>
    </citation>
    <scope>NUCLEOTIDE SEQUENCE [LARGE SCALE GENOMIC DNA]</scope>
    <source>
        <strain evidence="2">MAG AM3-A</strain>
    </source>
</reference>
<evidence type="ECO:0000313" key="2">
    <source>
        <dbReference type="EMBL" id="MBD3871169.1"/>
    </source>
</evidence>